<evidence type="ECO:0000256" key="4">
    <source>
        <dbReference type="ARBA" id="ARBA00023026"/>
    </source>
</evidence>
<keyword evidence="8" id="KW-1185">Reference proteome</keyword>
<dbReference type="Pfam" id="PF03135">
    <property type="entry name" value="CagE_TrbE_VirB"/>
    <property type="match status" value="1"/>
</dbReference>
<evidence type="ECO:0000256" key="3">
    <source>
        <dbReference type="ARBA" id="ARBA00022840"/>
    </source>
</evidence>
<dbReference type="Gene3D" id="3.40.50.300">
    <property type="entry name" value="P-loop containing nucleotide triphosphate hydrolases"/>
    <property type="match status" value="2"/>
</dbReference>
<dbReference type="EMBL" id="JBEPLT010000012">
    <property type="protein sequence ID" value="MET3560499.1"/>
    <property type="molecule type" value="Genomic_DNA"/>
</dbReference>
<dbReference type="InterPro" id="IPR027417">
    <property type="entry name" value="P-loop_NTPase"/>
</dbReference>
<dbReference type="Proteomes" id="UP001549112">
    <property type="component" value="Unassembled WGS sequence"/>
</dbReference>
<evidence type="ECO:0000313" key="7">
    <source>
        <dbReference type="EMBL" id="MET3560499.1"/>
    </source>
</evidence>
<dbReference type="InterPro" id="IPR043964">
    <property type="entry name" value="P-loop_TraG"/>
</dbReference>
<comment type="similarity">
    <text evidence="1">Belongs to the TrbE/VirB4 family.</text>
</comment>
<keyword evidence="2" id="KW-0547">Nucleotide-binding</keyword>
<dbReference type="SMART" id="SM00382">
    <property type="entry name" value="AAA"/>
    <property type="match status" value="1"/>
</dbReference>
<keyword evidence="3" id="KW-0067">ATP-binding</keyword>
<dbReference type="NCBIfam" id="TIGR00929">
    <property type="entry name" value="VirB4_CagE"/>
    <property type="match status" value="1"/>
</dbReference>
<dbReference type="PANTHER" id="PTHR30121:SF12">
    <property type="entry name" value="TYPE IV SECRETION SYSTEM PROTEIN CAGE"/>
    <property type="match status" value="1"/>
</dbReference>
<feature type="domain" description="AAA+ ATPase" evidence="6">
    <location>
        <begin position="431"/>
        <end position="688"/>
    </location>
</feature>
<name>A0ABV2FPK9_9HYPH</name>
<comment type="caution">
    <text evidence="7">The sequence shown here is derived from an EMBL/GenBank/DDBJ whole genome shotgun (WGS) entry which is preliminary data.</text>
</comment>
<proteinExistence type="inferred from homology"/>
<evidence type="ECO:0000256" key="2">
    <source>
        <dbReference type="ARBA" id="ARBA00022741"/>
    </source>
</evidence>
<organism evidence="7 8">
    <name type="scientific">Bartonella japonica</name>
    <dbReference type="NCBI Taxonomy" id="357761"/>
    <lineage>
        <taxon>Bacteria</taxon>
        <taxon>Pseudomonadati</taxon>
        <taxon>Pseudomonadota</taxon>
        <taxon>Alphaproteobacteria</taxon>
        <taxon>Hyphomicrobiales</taxon>
        <taxon>Bartonellaceae</taxon>
        <taxon>Bartonella</taxon>
    </lineage>
</organism>
<dbReference type="Pfam" id="PF19044">
    <property type="entry name" value="P-loop_TraG"/>
    <property type="match status" value="1"/>
</dbReference>
<evidence type="ECO:0000256" key="5">
    <source>
        <dbReference type="ARBA" id="ARBA00023635"/>
    </source>
</evidence>
<evidence type="ECO:0000313" key="8">
    <source>
        <dbReference type="Proteomes" id="UP001549112"/>
    </source>
</evidence>
<dbReference type="InterPro" id="IPR003593">
    <property type="entry name" value="AAA+_ATPase"/>
</dbReference>
<protein>
    <recommendedName>
        <fullName evidence="5">Type IV secretion system protein virB4</fullName>
    </recommendedName>
</protein>
<dbReference type="InterPro" id="IPR018145">
    <property type="entry name" value="CagE_TrbE_VirB_cntrl_dom"/>
</dbReference>
<dbReference type="PANTHER" id="PTHR30121">
    <property type="entry name" value="UNCHARACTERIZED PROTEIN YJGR-RELATED"/>
    <property type="match status" value="1"/>
</dbReference>
<evidence type="ECO:0000259" key="6">
    <source>
        <dbReference type="SMART" id="SM00382"/>
    </source>
</evidence>
<gene>
    <name evidence="7" type="ORF">ABID39_001200</name>
</gene>
<accession>A0ABV2FPK9</accession>
<dbReference type="SUPFAM" id="SSF52540">
    <property type="entry name" value="P-loop containing nucleoside triphosphate hydrolases"/>
    <property type="match status" value="1"/>
</dbReference>
<evidence type="ECO:0000256" key="1">
    <source>
        <dbReference type="ARBA" id="ARBA00006512"/>
    </source>
</evidence>
<keyword evidence="4" id="KW-0843">Virulence</keyword>
<reference evidence="7 8" key="1">
    <citation type="submission" date="2024-06" db="EMBL/GenBank/DDBJ databases">
        <title>Genomic Encyclopedia of Type Strains, Phase IV (KMG-IV): sequencing the most valuable type-strain genomes for metagenomic binning, comparative biology and taxonomic classification.</title>
        <authorList>
            <person name="Goeker M."/>
        </authorList>
    </citation>
    <scope>NUCLEOTIDE SEQUENCE [LARGE SCALE GENOMIC DNA]</scope>
    <source>
        <strain evidence="7 8">DSM 23650</strain>
    </source>
</reference>
<dbReference type="InterPro" id="IPR004346">
    <property type="entry name" value="CagE_TrbE_VirB"/>
</dbReference>
<dbReference type="InterPro" id="IPR051162">
    <property type="entry name" value="T4SS_component"/>
</dbReference>
<sequence>MKKNTSVMKQESLPEDYIPYIRHINEHVIALSSRCLMTVIAVEGVNFDTADIDQLNSLHNQLNTLLKNIADERVALYSHIIRRRETIYPESEFSSSFAAKLDEEYKKKMVSQELYRNDLFVSLLWNPAADKTEQLSAFFQRLTKAKKTQSEPDSEAIRKIEELSEDFIQGLESYDARLLSIYEHEGMLFSEQSEFLHQLVGGRRERIPLTFGTIASTIYSDRIIFGKETIEIRHESNERFVGMFGWKEYPSKTRPGMTDGLLTAPFEFILTQSFVFKSKAAASIIMGRKQNQMINAADRASSQIDALDEALDDLESNRFVLGEHHISLAVFAIRPRELSENLSKARAHLTNGGAVIAREDLGLEAAWWAQLPGNFSYRARSGAITSRNFAALSPFHSFPIGKLKGNIWGPAVALLKTQAGSPYYFNFHYGDLGNTFICGPSGSGKTVIVNFLLAQSQKYNPTMVFFDKDQGAEIFVRAGGGKYKPLKNGQPTGIAPLKGMEYTEKNKIFLRNWVLKLVTTEGQVVTEQERQDIERAIDSLESLPLAQRSLGALQLFFDNTSKEGIAIRLQPWIKGNALGWVFDNDQDDLNLDAQFIGYDMTDFLDNEEIRRPLMMYLFNRILDLIDGRRIIIIIDEFWKALEDDSFKAFAQDRLKTIRKQNGMMLFATQSPKDALKSTIAHTIIEQCPTQIFFPNQKANYNDYVEDFKLTEREFELIQSELSRESRRFLIKQGQNSVVAELNLRGMNDEIAVLSGTTKNIELVNQIISEYGANPDQWLPIFHQRREKQ</sequence>